<evidence type="ECO:0000313" key="3">
    <source>
        <dbReference type="EMBL" id="KAL2833896.1"/>
    </source>
</evidence>
<dbReference type="Proteomes" id="UP001610335">
    <property type="component" value="Unassembled WGS sequence"/>
</dbReference>
<sequence length="573" mass="64537">MDPLTAIGIATTCYEIGAKMIEVCETWKEADREVQERVVIIESCWDRTKRQVDFMLRLTSIMDDDQRRVMDDLLAQLNRSLSLAIDIIETVIRRDSLTRPSLLSFGSRAKKASWVWKKSALDDIMRDLERWQRRFDPSWFLLMKIASPVVDSELARARAADGRRQGPATVTENPLTVAAGLRNVLSPNLDQARSLILPNSPMEWLVIPFSDAKAARRVSGSDTRWYIVDTIEVGPAARARDVSRDVRLLATKLAQADPLAFGLLNCKGVMAIPRRTPYADPNASPDAGSPQHLGLPSPPPYPRSPSPSQRDFSHFQFVFRIPDGMEVLQSLRHLLLNSDEHISLSQKMRIARELAKAVNYVHTFAFVHKNIRPESVLCFEDPDGSRSNVFLVGFDAFRAADAGTMMAGDMSWDRNVYRHPLRQGDDPADRYRMQHDIYSLGVCLLEIGIWESFVEYTSENETPPGGKQLAKFGKSYYQFQAWMKEKSATGGRQGSTTFLDSLAFKLKDYLVELAHTRLPPRMGEQYARVVLSCLTCLDDDNEDFAGLEDSASDDVVAVHFIETVMKLLDGISV</sequence>
<reference evidence="3 4" key="1">
    <citation type="submission" date="2024-07" db="EMBL/GenBank/DDBJ databases">
        <title>Section-level genome sequencing and comparative genomics of Aspergillus sections Usti and Cavernicolus.</title>
        <authorList>
            <consortium name="Lawrence Berkeley National Laboratory"/>
            <person name="Nybo J.L."/>
            <person name="Vesth T.C."/>
            <person name="Theobald S."/>
            <person name="Frisvad J.C."/>
            <person name="Larsen T.O."/>
            <person name="Kjaerboelling I."/>
            <person name="Rothschild-Mancinelli K."/>
            <person name="Lyhne E.K."/>
            <person name="Kogle M.E."/>
            <person name="Barry K."/>
            <person name="Clum A."/>
            <person name="Na H."/>
            <person name="Ledsgaard L."/>
            <person name="Lin J."/>
            <person name="Lipzen A."/>
            <person name="Kuo A."/>
            <person name="Riley R."/>
            <person name="Mondo S."/>
            <person name="LaButti K."/>
            <person name="Haridas S."/>
            <person name="Pangalinan J."/>
            <person name="Salamov A.A."/>
            <person name="Simmons B.A."/>
            <person name="Magnuson J.K."/>
            <person name="Chen J."/>
            <person name="Drula E."/>
            <person name="Henrissat B."/>
            <person name="Wiebenga A."/>
            <person name="Lubbers R.J."/>
            <person name="Gomes A.C."/>
            <person name="Makela M.R."/>
            <person name="Stajich J."/>
            <person name="Grigoriev I.V."/>
            <person name="Mortensen U.H."/>
            <person name="De vries R.P."/>
            <person name="Baker S.E."/>
            <person name="Andersen M.R."/>
        </authorList>
    </citation>
    <scope>NUCLEOTIDE SEQUENCE [LARGE SCALE GENOMIC DNA]</scope>
    <source>
        <strain evidence="3 4">CBS 600.67</strain>
    </source>
</reference>
<dbReference type="Gene3D" id="1.10.510.10">
    <property type="entry name" value="Transferase(Phosphotransferase) domain 1"/>
    <property type="match status" value="1"/>
</dbReference>
<comment type="caution">
    <text evidence="3">The sequence shown here is derived from an EMBL/GenBank/DDBJ whole genome shotgun (WGS) entry which is preliminary data.</text>
</comment>
<dbReference type="PANTHER" id="PTHR37542">
    <property type="entry name" value="HELO DOMAIN-CONTAINING PROTEIN-RELATED"/>
    <property type="match status" value="1"/>
</dbReference>
<feature type="domain" description="Protein kinase" evidence="2">
    <location>
        <begin position="225"/>
        <end position="531"/>
    </location>
</feature>
<evidence type="ECO:0000313" key="4">
    <source>
        <dbReference type="Proteomes" id="UP001610335"/>
    </source>
</evidence>
<protein>
    <recommendedName>
        <fullName evidence="2">Protein kinase domain-containing protein</fullName>
    </recommendedName>
</protein>
<feature type="compositionally biased region" description="Pro residues" evidence="1">
    <location>
        <begin position="296"/>
        <end position="305"/>
    </location>
</feature>
<accession>A0ABR4J1K7</accession>
<dbReference type="PROSITE" id="PS50011">
    <property type="entry name" value="PROTEIN_KINASE_DOM"/>
    <property type="match status" value="1"/>
</dbReference>
<dbReference type="SUPFAM" id="SSF56112">
    <property type="entry name" value="Protein kinase-like (PK-like)"/>
    <property type="match status" value="1"/>
</dbReference>
<evidence type="ECO:0000256" key="1">
    <source>
        <dbReference type="SAM" id="MobiDB-lite"/>
    </source>
</evidence>
<organism evidence="3 4">
    <name type="scientific">Aspergillus cavernicola</name>
    <dbReference type="NCBI Taxonomy" id="176166"/>
    <lineage>
        <taxon>Eukaryota</taxon>
        <taxon>Fungi</taxon>
        <taxon>Dikarya</taxon>
        <taxon>Ascomycota</taxon>
        <taxon>Pezizomycotina</taxon>
        <taxon>Eurotiomycetes</taxon>
        <taxon>Eurotiomycetidae</taxon>
        <taxon>Eurotiales</taxon>
        <taxon>Aspergillaceae</taxon>
        <taxon>Aspergillus</taxon>
        <taxon>Aspergillus subgen. Nidulantes</taxon>
    </lineage>
</organism>
<dbReference type="InterPro" id="IPR011009">
    <property type="entry name" value="Kinase-like_dom_sf"/>
</dbReference>
<feature type="region of interest" description="Disordered" evidence="1">
    <location>
        <begin position="277"/>
        <end position="309"/>
    </location>
</feature>
<keyword evidence="4" id="KW-1185">Reference proteome</keyword>
<dbReference type="InterPro" id="IPR000719">
    <property type="entry name" value="Prot_kinase_dom"/>
</dbReference>
<name>A0ABR4J1K7_9EURO</name>
<dbReference type="EMBL" id="JBFXLS010000003">
    <property type="protein sequence ID" value="KAL2833896.1"/>
    <property type="molecule type" value="Genomic_DNA"/>
</dbReference>
<proteinExistence type="predicted"/>
<dbReference type="PANTHER" id="PTHR37542:SF1">
    <property type="entry name" value="PRION-INHIBITION AND PROPAGATION HELO DOMAIN-CONTAINING PROTEIN"/>
    <property type="match status" value="1"/>
</dbReference>
<evidence type="ECO:0000259" key="2">
    <source>
        <dbReference type="PROSITE" id="PS50011"/>
    </source>
</evidence>
<gene>
    <name evidence="3" type="ORF">BDW59DRAFT_138255</name>
</gene>